<protein>
    <submittedName>
        <fullName evidence="3">DUF262 domain-containing HNH endonuclease family protein</fullName>
    </submittedName>
</protein>
<sequence length="690" mass="82602">MSNNNELIDFLSLRELFLSDDRYFIPVYQRNYEWQERHISQLLNDVRDYYLEEADKNYYIGTLIVNRTKNSEYTYNTFETIDGQQRLTTFNIIACALKFSLENENLFCKEFNSFFKQPILKFESRIFADKTLNQLHQFGRINPDFSNANTKMSEGFEIVKDILKSIEDDFKTRQTDRSFSGYLHYLFNSVILTRVQVPQGIDLNHYFEIMNTRGEQLEKHEVLKSRLLSYLSSDEPAIREAFNKIWEACSDIHNYVQTHPNFSTDLRNKIFGKKWFSFRPKNYQSLFLNFKGNNNTEIVISFNDLVHDKSKTSSINYETKQNQELDERDNDRFHSIINFENFLLHALKTYVADDLIKNISLDDKRLLTNFESYTKDMSIEEKNRFSKKFIFHLLKLRFLFDQYVLKREYANNKDHWCLKMVRYYMKGENGRTNASFNYVNTFNERRFSTLHNIRRSLHDETLILLSMFHVSNPTVIYKNWLFAVLNYLNEAYSYEPLSEEADKPNGIELTDYRDFLRDTATHFLGYRYLNEQPYEYDDIIIFDMDDCAYATNWKNYLRYGNIRNNLVFNYIDYLFWLEQPTKRKDFEFSFRSSVEHFYPQNPMSDKNKIVDKVLDSIGNLCLISASKNSSLSNYMPKAKADHYKDSNSKESIKQLVMLEILTTEEEWNKSQIKDHEKEIFEKIRIALNCI</sequence>
<name>A0AA42SUA0_ACIJO</name>
<reference evidence="3" key="1">
    <citation type="submission" date="2022-09" db="EMBL/GenBank/DDBJ databases">
        <title>Intensive care unit water sources are persistently colonized with multi-drug resistant bacteria and are the site of extensive horizontal gene transfer of antibiotic resistance genes.</title>
        <authorList>
            <person name="Diorio-Toth L."/>
        </authorList>
    </citation>
    <scope>NUCLEOTIDE SEQUENCE</scope>
    <source>
        <strain evidence="3">GD03920</strain>
    </source>
</reference>
<dbReference type="PANTHER" id="PTHR35149">
    <property type="entry name" value="SLL5132 PROTEIN"/>
    <property type="match status" value="1"/>
</dbReference>
<evidence type="ECO:0000259" key="1">
    <source>
        <dbReference type="Pfam" id="PF03235"/>
    </source>
</evidence>
<keyword evidence="3" id="KW-0540">Nuclease</keyword>
<dbReference type="RefSeq" id="WP_125281756.1">
    <property type="nucleotide sequence ID" value="NZ_CP079793.1"/>
</dbReference>
<evidence type="ECO:0000313" key="4">
    <source>
        <dbReference type="Proteomes" id="UP001159915"/>
    </source>
</evidence>
<dbReference type="EMBL" id="JAOCBE010000002">
    <property type="protein sequence ID" value="MDH0971076.1"/>
    <property type="molecule type" value="Genomic_DNA"/>
</dbReference>
<dbReference type="GO" id="GO:0004519">
    <property type="term" value="F:endonuclease activity"/>
    <property type="evidence" value="ECO:0007669"/>
    <property type="project" value="UniProtKB-KW"/>
</dbReference>
<dbReference type="Proteomes" id="UP001159915">
    <property type="component" value="Unassembled WGS sequence"/>
</dbReference>
<dbReference type="InterPro" id="IPR011089">
    <property type="entry name" value="GmrSD_C"/>
</dbReference>
<keyword evidence="3" id="KW-0378">Hydrolase</keyword>
<proteinExistence type="predicted"/>
<dbReference type="PANTHER" id="PTHR35149:SF2">
    <property type="entry name" value="DUF262 DOMAIN-CONTAINING PROTEIN"/>
    <property type="match status" value="1"/>
</dbReference>
<keyword evidence="3" id="KW-0255">Endonuclease</keyword>
<dbReference type="Pfam" id="PF07510">
    <property type="entry name" value="GmrSD_C"/>
    <property type="match status" value="1"/>
</dbReference>
<gene>
    <name evidence="3" type="ORF">N5C10_18165</name>
</gene>
<evidence type="ECO:0000259" key="2">
    <source>
        <dbReference type="Pfam" id="PF07510"/>
    </source>
</evidence>
<evidence type="ECO:0000313" key="3">
    <source>
        <dbReference type="EMBL" id="MDH0971076.1"/>
    </source>
</evidence>
<organism evidence="3 4">
    <name type="scientific">Acinetobacter johnsonii</name>
    <dbReference type="NCBI Taxonomy" id="40214"/>
    <lineage>
        <taxon>Bacteria</taxon>
        <taxon>Pseudomonadati</taxon>
        <taxon>Pseudomonadota</taxon>
        <taxon>Gammaproteobacteria</taxon>
        <taxon>Moraxellales</taxon>
        <taxon>Moraxellaceae</taxon>
        <taxon>Acinetobacter</taxon>
    </lineage>
</organism>
<feature type="domain" description="GmrSD restriction endonucleases C-terminal" evidence="2">
    <location>
        <begin position="570"/>
        <end position="681"/>
    </location>
</feature>
<dbReference type="AlphaFoldDB" id="A0AA42SUA0"/>
<dbReference type="InterPro" id="IPR004919">
    <property type="entry name" value="GmrSD_N"/>
</dbReference>
<dbReference type="Pfam" id="PF03235">
    <property type="entry name" value="GmrSD_N"/>
    <property type="match status" value="1"/>
</dbReference>
<feature type="domain" description="GmrSD restriction endonucleases N-terminal" evidence="1">
    <location>
        <begin position="15"/>
        <end position="227"/>
    </location>
</feature>
<comment type="caution">
    <text evidence="3">The sequence shown here is derived from an EMBL/GenBank/DDBJ whole genome shotgun (WGS) entry which is preliminary data.</text>
</comment>
<accession>A0AA42SUA0</accession>